<name>A0A060AM56_9CAUD</name>
<dbReference type="KEGG" id="vg:19686923"/>
<evidence type="ECO:0000313" key="2">
    <source>
        <dbReference type="Proteomes" id="UP000026984"/>
    </source>
</evidence>
<proteinExistence type="predicted"/>
<gene>
    <name evidence="1" type="ORF">CR8_172</name>
</gene>
<dbReference type="RefSeq" id="YP_009042409.1">
    <property type="nucleotide sequence ID" value="NC_024354.1"/>
</dbReference>
<evidence type="ECO:0000313" key="1">
    <source>
        <dbReference type="EMBL" id="AIA64702.1"/>
    </source>
</evidence>
<dbReference type="EMBL" id="KC954774">
    <property type="protein sequence ID" value="AIA64702.1"/>
    <property type="molecule type" value="Genomic_DNA"/>
</dbReference>
<reference evidence="1 2" key="1">
    <citation type="submission" date="2013-04" db="EMBL/GenBank/DDBJ databases">
        <title>Complete Genome Sequence of Cronobacter sakazakii Bacteriophage CR8.</title>
        <authorList>
            <person name="Kim Y."/>
            <person name="Shin H."/>
            <person name="Ryu S."/>
        </authorList>
    </citation>
    <scope>NUCLEOTIDE SEQUENCE [LARGE SCALE GENOMIC DNA]</scope>
</reference>
<sequence length="91" mass="10800">MKILIEKNVKTYANGRVVEYYRVKYNRGFWWPFWQYVQQHYSHGDPDIKDFETLEEAKRVAKKLAEDYTGPQHIVTDLDINGEPVNKYCGG</sequence>
<dbReference type="GeneID" id="19686923"/>
<dbReference type="Proteomes" id="UP000026984">
    <property type="component" value="Segment"/>
</dbReference>
<keyword evidence="2" id="KW-1185">Reference proteome</keyword>
<protein>
    <submittedName>
        <fullName evidence="1">Uncharacterized protein</fullName>
    </submittedName>
</protein>
<accession>A0A060AM56</accession>
<organism evidence="1 2">
    <name type="scientific">Cronobacter phage CR8</name>
    <dbReference type="NCBI Taxonomy" id="1327934"/>
    <lineage>
        <taxon>Viruses</taxon>
        <taxon>Duplodnaviria</taxon>
        <taxon>Heunggongvirae</taxon>
        <taxon>Uroviricota</taxon>
        <taxon>Caudoviricetes</taxon>
        <taxon>Vequintavirinae</taxon>
        <taxon>Certrevirus</taxon>
        <taxon>Certrevirus CR8</taxon>
    </lineage>
</organism>